<dbReference type="EMBL" id="KZ819726">
    <property type="protein sequence ID" value="PWN53427.1"/>
    <property type="molecule type" value="Genomic_DNA"/>
</dbReference>
<protein>
    <submittedName>
        <fullName evidence="1">Uncharacterized protein</fullName>
    </submittedName>
</protein>
<evidence type="ECO:0000313" key="2">
    <source>
        <dbReference type="Proteomes" id="UP000245626"/>
    </source>
</evidence>
<keyword evidence="2" id="KW-1185">Reference proteome</keyword>
<evidence type="ECO:0000313" key="1">
    <source>
        <dbReference type="EMBL" id="PWN53427.1"/>
    </source>
</evidence>
<name>A0ACD0P608_9BASI</name>
<accession>A0ACD0P608</accession>
<proteinExistence type="predicted"/>
<sequence>MSDSEFDILDDPYDSELEETLAKLEQSYSASQAQPQQPQRATTSTTTTSSSSSTSLFIPPVTSSHSNHHRRPFQPPSFQSKHAPPVRQPIQRHHGHRNGQRNAPIVIEEDDQDGLGQEEEPEPPEVIMAEDGGMIVVQHTKPPSPRKASNRSNTVHQPNHHQEEVIVRNLNDQDEFDDADDRWWAENRGLDKVEEEAIRLSQQATAKHPNLNGTRGGVVVEKVQGDAPRNPGIEESTVQAELQSMKTENERLKRALQAKEGEVKVVRQNFNRVNAEVGKLREQELLREREHRLALERANEENKRQLERIETQTAFRRVEQDTSRKAWPSSVRRLPPTTLRESGRRSDAQNAAGLTTPTKRRKGEPFTPTRSRQILGGGVSRSGSGSGSGTGGAIRFKKGFDREEPGSPSRSRGARGSTLEKGKPNTKPPPPPAFPRFQNSFSNLLPETKAATSTIPLTPPRKHGSTSKAGVPEKDDSVFNSNVQDQNAYGHDDDDDGDVMMQDDVRPHLSPIPDDQRKGLNESRPSSDAEAEKRHAWAIAELARRRAELVRNVLAHTCEAPKQPLSHPPTKYNLRPTHPLPPTRHHVSTLHRLLDVKLAEGTSPSLARRCECANQMLLRTLMQASSSLAEEGLESILSEQDSWEERLEDCMVDLFESLAAAFKTLMGIFLRLCMVDYLRDVFKLAYSLCISHPGFVNSLTENQDPCLAKAFDSGGSSSSDQVALLETPRNLNKIMVELVRKCNAVPILVSSPDSVPSEDELAALGLATPEPVEGVQMSTIPRTQVEPSKEKALAKVAAARMVEVEISMKTKPWDMGSESREQCLECVLDMMEILTWTHREDGLQHYLKFAVDAPGFLQTFLDSKTRAANLTRTVRLLVSLTHDRVLTNQILSARFDEGLQSNLSPRLRDSKFPLLEVLSRHLVDRRSDMAQSDSHELHRNVGILLTQIALKSPDSCKVLAESSALIAALVKCLSLDSDRIWVEDGLGLGLSDLERIVERIQMDVRLLSHLFKSSSSSSGDRTGGGIGLAEKLASQQAHNLLNGIRHTFIVSLNRIAFAPEPSWLAEDFGVELVSGLECVSDLAGDLVDLVLSPDETDTIYEMLGSGSDHEDLDGSAGQEAWDQGSETQDEELEGGKANENVIIADDDEEELAALAIKETEVICIDD</sequence>
<reference evidence="1 2" key="1">
    <citation type="journal article" date="2018" name="Mol. Biol. Evol.">
        <title>Broad Genomic Sampling Reveals a Smut Pathogenic Ancestry of the Fungal Clade Ustilaginomycotina.</title>
        <authorList>
            <person name="Kijpornyongpan T."/>
            <person name="Mondo S.J."/>
            <person name="Barry K."/>
            <person name="Sandor L."/>
            <person name="Lee J."/>
            <person name="Lipzen A."/>
            <person name="Pangilinan J."/>
            <person name="LaButti K."/>
            <person name="Hainaut M."/>
            <person name="Henrissat B."/>
            <person name="Grigoriev I.V."/>
            <person name="Spatafora J.W."/>
            <person name="Aime M.C."/>
        </authorList>
    </citation>
    <scope>NUCLEOTIDE SEQUENCE [LARGE SCALE GENOMIC DNA]</scope>
    <source>
        <strain evidence="1 2">SA 807</strain>
    </source>
</reference>
<dbReference type="Proteomes" id="UP000245626">
    <property type="component" value="Unassembled WGS sequence"/>
</dbReference>
<gene>
    <name evidence="1" type="ORF">IE53DRAFT_171133</name>
</gene>
<organism evidence="1 2">
    <name type="scientific">Violaceomyces palustris</name>
    <dbReference type="NCBI Taxonomy" id="1673888"/>
    <lineage>
        <taxon>Eukaryota</taxon>
        <taxon>Fungi</taxon>
        <taxon>Dikarya</taxon>
        <taxon>Basidiomycota</taxon>
        <taxon>Ustilaginomycotina</taxon>
        <taxon>Ustilaginomycetes</taxon>
        <taxon>Violaceomycetales</taxon>
        <taxon>Violaceomycetaceae</taxon>
        <taxon>Violaceomyces</taxon>
    </lineage>
</organism>